<accession>A0A2N5VDC6</accession>
<evidence type="ECO:0000256" key="1">
    <source>
        <dbReference type="SAM" id="MobiDB-lite"/>
    </source>
</evidence>
<evidence type="ECO:0000256" key="2">
    <source>
        <dbReference type="SAM" id="SignalP"/>
    </source>
</evidence>
<evidence type="ECO:0000313" key="3">
    <source>
        <dbReference type="EMBL" id="PLW48000.1"/>
    </source>
</evidence>
<feature type="compositionally biased region" description="Basic residues" evidence="1">
    <location>
        <begin position="179"/>
        <end position="190"/>
    </location>
</feature>
<name>A0A2N5VDC6_9BASI</name>
<sequence length="257" mass="28063">MFGPPLPVWLLGATISLICHSRCTISTPPGLIGAQLDLSSIASPGHGLVEVSHGISEGFGPLNLHSSIPTSGITADIPIDGLGSSTEPWYKDLVLEDHGVGYNCDFWKQIFDDEFKRSPKNSLMGGQVVPKDWFGTGEQQVDLSRLNSPKAGNSEDAIEQIKNTMVSKKRSRVEDGHHQTKKRKASRHRQSKGDTKASGIIHVQGDLLSPENQENEMNSSGFGRPTGNFELVKLDIKEWKPLTGPSRIPEKLVHPTQ</sequence>
<gene>
    <name evidence="3" type="ORF">PCANC_09391</name>
</gene>
<dbReference type="Proteomes" id="UP000235388">
    <property type="component" value="Unassembled WGS sequence"/>
</dbReference>
<keyword evidence="2" id="KW-0732">Signal</keyword>
<dbReference type="EMBL" id="PGCJ01000106">
    <property type="protein sequence ID" value="PLW48000.1"/>
    <property type="molecule type" value="Genomic_DNA"/>
</dbReference>
<evidence type="ECO:0000313" key="4">
    <source>
        <dbReference type="Proteomes" id="UP000235388"/>
    </source>
</evidence>
<feature type="region of interest" description="Disordered" evidence="1">
    <location>
        <begin position="165"/>
        <end position="197"/>
    </location>
</feature>
<reference evidence="3 4" key="1">
    <citation type="submission" date="2017-11" db="EMBL/GenBank/DDBJ databases">
        <title>De novo assembly and phasing of dikaryotic genomes from two isolates of Puccinia coronata f. sp. avenae, the causal agent of oat crown rust.</title>
        <authorList>
            <person name="Miller M.E."/>
            <person name="Zhang Y."/>
            <person name="Omidvar V."/>
            <person name="Sperschneider J."/>
            <person name="Schwessinger B."/>
            <person name="Raley C."/>
            <person name="Palmer J.M."/>
            <person name="Garnica D."/>
            <person name="Upadhyaya N."/>
            <person name="Rathjen J."/>
            <person name="Taylor J.M."/>
            <person name="Park R.F."/>
            <person name="Dodds P.N."/>
            <person name="Hirsch C.D."/>
            <person name="Kianian S.F."/>
            <person name="Figueroa M."/>
        </authorList>
    </citation>
    <scope>NUCLEOTIDE SEQUENCE [LARGE SCALE GENOMIC DNA]</scope>
    <source>
        <strain evidence="3">12NC29</strain>
    </source>
</reference>
<proteinExistence type="predicted"/>
<keyword evidence="4" id="KW-1185">Reference proteome</keyword>
<feature type="chain" id="PRO_5014898348" evidence="2">
    <location>
        <begin position="22"/>
        <end position="257"/>
    </location>
</feature>
<feature type="signal peptide" evidence="2">
    <location>
        <begin position="1"/>
        <end position="21"/>
    </location>
</feature>
<comment type="caution">
    <text evidence="3">The sequence shown here is derived from an EMBL/GenBank/DDBJ whole genome shotgun (WGS) entry which is preliminary data.</text>
</comment>
<protein>
    <submittedName>
        <fullName evidence="3">Uncharacterized protein</fullName>
    </submittedName>
</protein>
<dbReference type="AlphaFoldDB" id="A0A2N5VDC6"/>
<organism evidence="3 4">
    <name type="scientific">Puccinia coronata f. sp. avenae</name>
    <dbReference type="NCBI Taxonomy" id="200324"/>
    <lineage>
        <taxon>Eukaryota</taxon>
        <taxon>Fungi</taxon>
        <taxon>Dikarya</taxon>
        <taxon>Basidiomycota</taxon>
        <taxon>Pucciniomycotina</taxon>
        <taxon>Pucciniomycetes</taxon>
        <taxon>Pucciniales</taxon>
        <taxon>Pucciniaceae</taxon>
        <taxon>Puccinia</taxon>
    </lineage>
</organism>